<feature type="region of interest" description="Disordered" evidence="1">
    <location>
        <begin position="346"/>
        <end position="379"/>
    </location>
</feature>
<dbReference type="Pfam" id="PF00169">
    <property type="entry name" value="PH"/>
    <property type="match status" value="1"/>
</dbReference>
<sequence>MAEGSKELTSSGTDVKDPMAFPDSLSFVNLQQNAQRVGFLLKYEPGFFRKLLGRSWKRKYCILSGCHFYFFKNKKGTGGEKSNGVLNLRFFDRCCIPTEHFTNLPNAFSLSCSSDLSQKHDIVFQADTSEEQQRWMKDIQLVIFQCQTQGRNDATGTRTASRTATPVLHRSTENMQRPRSSSIPKSSHVEHPRISPDEGLVEDSDVLADGSQVARSDSRDAAKPDLIPRMTSYNQVVSELQSKMHTRPLSGAAVGREDSAPVSPPHRRLGSVTSEDRSASQMVSSSSPVYETSGSASISSYENTSSEDTTIVPPPFSYITPVKVSYESPKDLDSQLDSVLKMMEDLSSNDSGSDVGPKSDRSEYAVPFKTEHNGPMVAPKPKRELYEALLPTHGAYRVSPVVNVSG</sequence>
<accession>A0A1D1UGM6</accession>
<dbReference type="PROSITE" id="PS50003">
    <property type="entry name" value="PH_DOMAIN"/>
    <property type="match status" value="1"/>
</dbReference>
<proteinExistence type="predicted"/>
<evidence type="ECO:0000313" key="4">
    <source>
        <dbReference type="Proteomes" id="UP000186922"/>
    </source>
</evidence>
<feature type="compositionally biased region" description="Low complexity" evidence="1">
    <location>
        <begin position="154"/>
        <end position="165"/>
    </location>
</feature>
<feature type="compositionally biased region" description="Polar residues" evidence="1">
    <location>
        <begin position="173"/>
        <end position="185"/>
    </location>
</feature>
<dbReference type="Gene3D" id="2.30.29.30">
    <property type="entry name" value="Pleckstrin-homology domain (PH domain)/Phosphotyrosine-binding domain (PTB)"/>
    <property type="match status" value="1"/>
</dbReference>
<gene>
    <name evidence="3" type="primary">RvY_01430-1</name>
    <name evidence="3" type="synonym">RvY_01430.1</name>
    <name evidence="3" type="ORF">RvY_01430</name>
</gene>
<dbReference type="InterPro" id="IPR001849">
    <property type="entry name" value="PH_domain"/>
</dbReference>
<reference evidence="3 4" key="1">
    <citation type="journal article" date="2016" name="Nat. Commun.">
        <title>Extremotolerant tardigrade genome and improved radiotolerance of human cultured cells by tardigrade-unique protein.</title>
        <authorList>
            <person name="Hashimoto T."/>
            <person name="Horikawa D.D."/>
            <person name="Saito Y."/>
            <person name="Kuwahara H."/>
            <person name="Kozuka-Hata H."/>
            <person name="Shin-I T."/>
            <person name="Minakuchi Y."/>
            <person name="Ohishi K."/>
            <person name="Motoyama A."/>
            <person name="Aizu T."/>
            <person name="Enomoto A."/>
            <person name="Kondo K."/>
            <person name="Tanaka S."/>
            <person name="Hara Y."/>
            <person name="Koshikawa S."/>
            <person name="Sagara H."/>
            <person name="Miura T."/>
            <person name="Yokobori S."/>
            <person name="Miyagawa K."/>
            <person name="Suzuki Y."/>
            <person name="Kubo T."/>
            <person name="Oyama M."/>
            <person name="Kohara Y."/>
            <person name="Fujiyama A."/>
            <person name="Arakawa K."/>
            <person name="Katayama T."/>
            <person name="Toyoda A."/>
            <person name="Kunieda T."/>
        </authorList>
    </citation>
    <scope>NUCLEOTIDE SEQUENCE [LARGE SCALE GENOMIC DNA]</scope>
    <source>
        <strain evidence="3 4">YOKOZUNA-1</strain>
    </source>
</reference>
<protein>
    <recommendedName>
        <fullName evidence="2">PH domain-containing protein</fullName>
    </recommendedName>
</protein>
<feature type="region of interest" description="Disordered" evidence="1">
    <location>
        <begin position="152"/>
        <end position="201"/>
    </location>
</feature>
<feature type="domain" description="PH" evidence="2">
    <location>
        <begin position="33"/>
        <end position="144"/>
    </location>
</feature>
<dbReference type="CDD" id="cd00821">
    <property type="entry name" value="PH"/>
    <property type="match status" value="1"/>
</dbReference>
<dbReference type="AlphaFoldDB" id="A0A1D1UGM6"/>
<dbReference type="InterPro" id="IPR011993">
    <property type="entry name" value="PH-like_dom_sf"/>
</dbReference>
<feature type="compositionally biased region" description="Basic and acidic residues" evidence="1">
    <location>
        <begin position="187"/>
        <end position="196"/>
    </location>
</feature>
<dbReference type="EMBL" id="BDGG01000001">
    <property type="protein sequence ID" value="GAU88796.1"/>
    <property type="molecule type" value="Genomic_DNA"/>
</dbReference>
<dbReference type="SUPFAM" id="SSF50729">
    <property type="entry name" value="PH domain-like"/>
    <property type="match status" value="1"/>
</dbReference>
<keyword evidence="4" id="KW-1185">Reference proteome</keyword>
<dbReference type="Proteomes" id="UP000186922">
    <property type="component" value="Unassembled WGS sequence"/>
</dbReference>
<evidence type="ECO:0000256" key="1">
    <source>
        <dbReference type="SAM" id="MobiDB-lite"/>
    </source>
</evidence>
<evidence type="ECO:0000259" key="2">
    <source>
        <dbReference type="PROSITE" id="PS50003"/>
    </source>
</evidence>
<evidence type="ECO:0000313" key="3">
    <source>
        <dbReference type="EMBL" id="GAU88796.1"/>
    </source>
</evidence>
<dbReference type="OrthoDB" id="74412at2759"/>
<dbReference type="SMART" id="SM00233">
    <property type="entry name" value="PH"/>
    <property type="match status" value="1"/>
</dbReference>
<name>A0A1D1UGM6_RAMVA</name>
<comment type="caution">
    <text evidence="3">The sequence shown here is derived from an EMBL/GenBank/DDBJ whole genome shotgun (WGS) entry which is preliminary data.</text>
</comment>
<feature type="compositionally biased region" description="Polar residues" evidence="1">
    <location>
        <begin position="288"/>
        <end position="309"/>
    </location>
</feature>
<organism evidence="3 4">
    <name type="scientific">Ramazzottius varieornatus</name>
    <name type="common">Water bear</name>
    <name type="synonym">Tardigrade</name>
    <dbReference type="NCBI Taxonomy" id="947166"/>
    <lineage>
        <taxon>Eukaryota</taxon>
        <taxon>Metazoa</taxon>
        <taxon>Ecdysozoa</taxon>
        <taxon>Tardigrada</taxon>
        <taxon>Eutardigrada</taxon>
        <taxon>Parachela</taxon>
        <taxon>Hypsibioidea</taxon>
        <taxon>Ramazzottiidae</taxon>
        <taxon>Ramazzottius</taxon>
    </lineage>
</organism>
<feature type="region of interest" description="Disordered" evidence="1">
    <location>
        <begin position="247"/>
        <end position="309"/>
    </location>
</feature>